<proteinExistence type="predicted"/>
<protein>
    <submittedName>
        <fullName evidence="1">Uncharacterized protein</fullName>
    </submittedName>
</protein>
<dbReference type="AlphaFoldDB" id="A0A2J7RJQ7"/>
<evidence type="ECO:0000313" key="2">
    <source>
        <dbReference type="Proteomes" id="UP000235965"/>
    </source>
</evidence>
<dbReference type="InParanoid" id="A0A2J7RJQ7"/>
<dbReference type="Proteomes" id="UP000235965">
    <property type="component" value="Unassembled WGS sequence"/>
</dbReference>
<organism evidence="1 2">
    <name type="scientific">Cryptotermes secundus</name>
    <dbReference type="NCBI Taxonomy" id="105785"/>
    <lineage>
        <taxon>Eukaryota</taxon>
        <taxon>Metazoa</taxon>
        <taxon>Ecdysozoa</taxon>
        <taxon>Arthropoda</taxon>
        <taxon>Hexapoda</taxon>
        <taxon>Insecta</taxon>
        <taxon>Pterygota</taxon>
        <taxon>Neoptera</taxon>
        <taxon>Polyneoptera</taxon>
        <taxon>Dictyoptera</taxon>
        <taxon>Blattodea</taxon>
        <taxon>Blattoidea</taxon>
        <taxon>Termitoidae</taxon>
        <taxon>Kalotermitidae</taxon>
        <taxon>Cryptotermitinae</taxon>
        <taxon>Cryptotermes</taxon>
    </lineage>
</organism>
<sequence length="72" mass="8662">MENQERKCLSTKKFRHFMPSSYPRPCTYIIHKFRKIGVTHPWMSYCIIHLDIEGPYKPWAICITKLSYKEAI</sequence>
<dbReference type="EMBL" id="NEVH01002989">
    <property type="protein sequence ID" value="PNF41067.1"/>
    <property type="molecule type" value="Genomic_DNA"/>
</dbReference>
<comment type="caution">
    <text evidence="1">The sequence shown here is derived from an EMBL/GenBank/DDBJ whole genome shotgun (WGS) entry which is preliminary data.</text>
</comment>
<gene>
    <name evidence="1" type="ORF">B7P43_G07669</name>
</gene>
<name>A0A2J7RJQ7_9NEOP</name>
<reference evidence="1 2" key="1">
    <citation type="submission" date="2017-12" db="EMBL/GenBank/DDBJ databases">
        <title>Hemimetabolous genomes reveal molecular basis of termite eusociality.</title>
        <authorList>
            <person name="Harrison M.C."/>
            <person name="Jongepier E."/>
            <person name="Robertson H.M."/>
            <person name="Arning N."/>
            <person name="Bitard-Feildel T."/>
            <person name="Chao H."/>
            <person name="Childers C.P."/>
            <person name="Dinh H."/>
            <person name="Doddapaneni H."/>
            <person name="Dugan S."/>
            <person name="Gowin J."/>
            <person name="Greiner C."/>
            <person name="Han Y."/>
            <person name="Hu H."/>
            <person name="Hughes D.S.T."/>
            <person name="Huylmans A.-K."/>
            <person name="Kemena C."/>
            <person name="Kremer L.P.M."/>
            <person name="Lee S.L."/>
            <person name="Lopez-Ezquerra A."/>
            <person name="Mallet L."/>
            <person name="Monroy-Kuhn J.M."/>
            <person name="Moser A."/>
            <person name="Murali S.C."/>
            <person name="Muzny D.M."/>
            <person name="Otani S."/>
            <person name="Piulachs M.-D."/>
            <person name="Poelchau M."/>
            <person name="Qu J."/>
            <person name="Schaub F."/>
            <person name="Wada-Katsumata A."/>
            <person name="Worley K.C."/>
            <person name="Xie Q."/>
            <person name="Ylla G."/>
            <person name="Poulsen M."/>
            <person name="Gibbs R.A."/>
            <person name="Schal C."/>
            <person name="Richards S."/>
            <person name="Belles X."/>
            <person name="Korb J."/>
            <person name="Bornberg-Bauer E."/>
        </authorList>
    </citation>
    <scope>NUCLEOTIDE SEQUENCE [LARGE SCALE GENOMIC DNA]</scope>
    <source>
        <tissue evidence="1">Whole body</tissue>
    </source>
</reference>
<accession>A0A2J7RJQ7</accession>
<evidence type="ECO:0000313" key="1">
    <source>
        <dbReference type="EMBL" id="PNF41067.1"/>
    </source>
</evidence>
<keyword evidence="2" id="KW-1185">Reference proteome</keyword>